<name>A0A3T0N7R8_9RHOB</name>
<evidence type="ECO:0000313" key="1">
    <source>
        <dbReference type="EMBL" id="AZV80011.1"/>
    </source>
</evidence>
<evidence type="ECO:0000313" key="2">
    <source>
        <dbReference type="Proteomes" id="UP000283063"/>
    </source>
</evidence>
<reference evidence="1 2" key="1">
    <citation type="submission" date="2018-10" db="EMBL/GenBank/DDBJ databases">
        <title>Parasedimentitalea marina sp. nov., a psychrophilic bacterium isolated from deep seawater of the New Britain Trench.</title>
        <authorList>
            <person name="Cao J."/>
        </authorList>
    </citation>
    <scope>NUCLEOTIDE SEQUENCE [LARGE SCALE GENOMIC DNA]</scope>
    <source>
        <strain evidence="1 2">W43</strain>
    </source>
</reference>
<organism evidence="1 2">
    <name type="scientific">Parasedimentitalea marina</name>
    <dbReference type="NCBI Taxonomy" id="2483033"/>
    <lineage>
        <taxon>Bacteria</taxon>
        <taxon>Pseudomonadati</taxon>
        <taxon>Pseudomonadota</taxon>
        <taxon>Alphaproteobacteria</taxon>
        <taxon>Rhodobacterales</taxon>
        <taxon>Paracoccaceae</taxon>
        <taxon>Parasedimentitalea</taxon>
    </lineage>
</organism>
<accession>A0A3T0N7R8</accession>
<proteinExistence type="predicted"/>
<protein>
    <submittedName>
        <fullName evidence="1">Uncharacterized protein</fullName>
    </submittedName>
</protein>
<dbReference type="EMBL" id="CP033219">
    <property type="protein sequence ID" value="AZV80011.1"/>
    <property type="molecule type" value="Genomic_DNA"/>
</dbReference>
<dbReference type="AlphaFoldDB" id="A0A3T0N7R8"/>
<dbReference type="Proteomes" id="UP000283063">
    <property type="component" value="Chromosome"/>
</dbReference>
<dbReference type="KEGG" id="sedi:EBB79_20395"/>
<keyword evidence="2" id="KW-1185">Reference proteome</keyword>
<gene>
    <name evidence="1" type="ORF">EBB79_20395</name>
</gene>
<sequence length="65" mass="7466">MNMKSGKRLYLIRCDLCGLNIRIYRGVAWDGAWAAVRITETFSMNGIKAKHMRNAMSIVKFTLSR</sequence>